<evidence type="ECO:0000313" key="2">
    <source>
        <dbReference type="Proteomes" id="UP001165960"/>
    </source>
</evidence>
<name>A0ACC2UQ67_9FUNG</name>
<protein>
    <submittedName>
        <fullName evidence="1">Uncharacterized protein</fullName>
    </submittedName>
</protein>
<gene>
    <name evidence="1" type="ORF">DSO57_1015510</name>
</gene>
<feature type="non-terminal residue" evidence="1">
    <location>
        <position position="1"/>
    </location>
</feature>
<comment type="caution">
    <text evidence="1">The sequence shown here is derived from an EMBL/GenBank/DDBJ whole genome shotgun (WGS) entry which is preliminary data.</text>
</comment>
<evidence type="ECO:0000313" key="1">
    <source>
        <dbReference type="EMBL" id="KAJ9089183.1"/>
    </source>
</evidence>
<reference evidence="1" key="1">
    <citation type="submission" date="2022-04" db="EMBL/GenBank/DDBJ databases">
        <title>Genome of the entomopathogenic fungus Entomophthora muscae.</title>
        <authorList>
            <person name="Elya C."/>
            <person name="Lovett B.R."/>
            <person name="Lee E."/>
            <person name="Macias A.M."/>
            <person name="Hajek A.E."/>
            <person name="De Bivort B.L."/>
            <person name="Kasson M.T."/>
            <person name="De Fine Licht H.H."/>
            <person name="Stajich J.E."/>
        </authorList>
    </citation>
    <scope>NUCLEOTIDE SEQUENCE</scope>
    <source>
        <strain evidence="1">Berkeley</strain>
    </source>
</reference>
<sequence length="83" mass="9327">KSPNLHPLLLVPPVYILDKECYNLHHLDFSPLFSYSNAMQEAPIIPCSQEAPSAQDFSKLGFVYIAVLELANQVYPILELDVP</sequence>
<dbReference type="EMBL" id="QTSX02000061">
    <property type="protein sequence ID" value="KAJ9089183.1"/>
    <property type="molecule type" value="Genomic_DNA"/>
</dbReference>
<accession>A0ACC2UQ67</accession>
<organism evidence="1 2">
    <name type="scientific">Entomophthora muscae</name>
    <dbReference type="NCBI Taxonomy" id="34485"/>
    <lineage>
        <taxon>Eukaryota</taxon>
        <taxon>Fungi</taxon>
        <taxon>Fungi incertae sedis</taxon>
        <taxon>Zoopagomycota</taxon>
        <taxon>Entomophthoromycotina</taxon>
        <taxon>Entomophthoromycetes</taxon>
        <taxon>Entomophthorales</taxon>
        <taxon>Entomophthoraceae</taxon>
        <taxon>Entomophthora</taxon>
    </lineage>
</organism>
<keyword evidence="2" id="KW-1185">Reference proteome</keyword>
<proteinExistence type="predicted"/>
<dbReference type="Proteomes" id="UP001165960">
    <property type="component" value="Unassembled WGS sequence"/>
</dbReference>